<evidence type="ECO:0000259" key="3">
    <source>
        <dbReference type="PROSITE" id="PS50158"/>
    </source>
</evidence>
<dbReference type="GO" id="GO:0008270">
    <property type="term" value="F:zinc ion binding"/>
    <property type="evidence" value="ECO:0007669"/>
    <property type="project" value="UniProtKB-KW"/>
</dbReference>
<name>A0AAD3HBZ4_9STRA</name>
<evidence type="ECO:0000313" key="6">
    <source>
        <dbReference type="Proteomes" id="UP001054902"/>
    </source>
</evidence>
<feature type="domain" description="GIY-YIG" evidence="4">
    <location>
        <begin position="114"/>
        <end position="241"/>
    </location>
</feature>
<dbReference type="Pfam" id="PF00098">
    <property type="entry name" value="zf-CCHC"/>
    <property type="match status" value="2"/>
</dbReference>
<dbReference type="PANTHER" id="PTHR23002">
    <property type="entry name" value="ZINC FINGER CCHC DOMAIN CONTAINING PROTEIN"/>
    <property type="match status" value="1"/>
</dbReference>
<dbReference type="Pfam" id="PF01541">
    <property type="entry name" value="GIY-YIG"/>
    <property type="match status" value="1"/>
</dbReference>
<dbReference type="SMART" id="SM00343">
    <property type="entry name" value="ZnF_C2HC"/>
    <property type="match status" value="2"/>
</dbReference>
<feature type="signal peptide" evidence="2">
    <location>
        <begin position="1"/>
        <end position="18"/>
    </location>
</feature>
<dbReference type="Gene3D" id="4.10.60.10">
    <property type="entry name" value="Zinc finger, CCHC-type"/>
    <property type="match status" value="2"/>
</dbReference>
<dbReference type="GO" id="GO:0003676">
    <property type="term" value="F:nucleic acid binding"/>
    <property type="evidence" value="ECO:0007669"/>
    <property type="project" value="InterPro"/>
</dbReference>
<comment type="caution">
    <text evidence="5">The sequence shown here is derived from an EMBL/GenBank/DDBJ whole genome shotgun (WGS) entry which is preliminary data.</text>
</comment>
<evidence type="ECO:0000313" key="5">
    <source>
        <dbReference type="EMBL" id="GFH57661.1"/>
    </source>
</evidence>
<keyword evidence="1" id="KW-0863">Zinc-finger</keyword>
<gene>
    <name evidence="5" type="ORF">CTEN210_14137</name>
</gene>
<organism evidence="5 6">
    <name type="scientific">Chaetoceros tenuissimus</name>
    <dbReference type="NCBI Taxonomy" id="426638"/>
    <lineage>
        <taxon>Eukaryota</taxon>
        <taxon>Sar</taxon>
        <taxon>Stramenopiles</taxon>
        <taxon>Ochrophyta</taxon>
        <taxon>Bacillariophyta</taxon>
        <taxon>Coscinodiscophyceae</taxon>
        <taxon>Chaetocerotophycidae</taxon>
        <taxon>Chaetocerotales</taxon>
        <taxon>Chaetocerotaceae</taxon>
        <taxon>Chaetoceros</taxon>
    </lineage>
</organism>
<dbReference type="PROSITE" id="PS50158">
    <property type="entry name" value="ZF_CCHC"/>
    <property type="match status" value="2"/>
</dbReference>
<feature type="domain" description="CCHC-type" evidence="3">
    <location>
        <begin position="258"/>
        <end position="274"/>
    </location>
</feature>
<dbReference type="SUPFAM" id="SSF82771">
    <property type="entry name" value="GIY-YIG endonuclease"/>
    <property type="match status" value="1"/>
</dbReference>
<dbReference type="AlphaFoldDB" id="A0AAD3HBZ4"/>
<protein>
    <submittedName>
        <fullName evidence="5">Uncharacterized protein</fullName>
    </submittedName>
</protein>
<dbReference type="SUPFAM" id="SSF57756">
    <property type="entry name" value="Retrovirus zinc finger-like domains"/>
    <property type="match status" value="1"/>
</dbReference>
<dbReference type="EMBL" id="BLLK01000058">
    <property type="protein sequence ID" value="GFH57661.1"/>
    <property type="molecule type" value="Genomic_DNA"/>
</dbReference>
<feature type="chain" id="PRO_5042093654" evidence="2">
    <location>
        <begin position="19"/>
        <end position="303"/>
    </location>
</feature>
<evidence type="ECO:0000256" key="1">
    <source>
        <dbReference type="PROSITE-ProRule" id="PRU00047"/>
    </source>
</evidence>
<reference evidence="5 6" key="1">
    <citation type="journal article" date="2021" name="Sci. Rep.">
        <title>The genome of the diatom Chaetoceros tenuissimus carries an ancient integrated fragment of an extant virus.</title>
        <authorList>
            <person name="Hongo Y."/>
            <person name="Kimura K."/>
            <person name="Takaki Y."/>
            <person name="Yoshida Y."/>
            <person name="Baba S."/>
            <person name="Kobayashi G."/>
            <person name="Nagasaki K."/>
            <person name="Hano T."/>
            <person name="Tomaru Y."/>
        </authorList>
    </citation>
    <scope>NUCLEOTIDE SEQUENCE [LARGE SCALE GENOMIC DNA]</scope>
    <source>
        <strain evidence="5 6">NIES-3715</strain>
    </source>
</reference>
<dbReference type="InterPro" id="IPR036875">
    <property type="entry name" value="Znf_CCHC_sf"/>
</dbReference>
<dbReference type="PROSITE" id="PS50164">
    <property type="entry name" value="GIY_YIG"/>
    <property type="match status" value="1"/>
</dbReference>
<sequence length="303" mass="35254">MRSISASLLPLVLYLALAIPCQPFHLTSTTNVVSHHRTSSVLVQPNQNRVRTRASRKEITRLSSTLPLSSKTRTRHSFQLIEHISQIVQTLTIRNKRSAQDLFRRLSKALTVQRKYAIYVLECENDKYYVGCTQNIQRRIKEHMSNRGGSSWTRIHKPLRVQKVYRRIPSAYYLGKEAQVTAELMLAHGINNVRGAMFAETREYSMNDIGALTGFLGHYNEISYKQLSYRLKEQLTDSKDIELFPRRRNMRRNKKRDKCFNCGEYGHWSNECPQSWKGLSRNSYRCYKCGQKGHLSKDCSETD</sequence>
<accession>A0AAD3HBZ4</accession>
<dbReference type="InterPro" id="IPR035901">
    <property type="entry name" value="GIY-YIG_endonuc_sf"/>
</dbReference>
<dbReference type="Gene3D" id="3.40.1440.10">
    <property type="entry name" value="GIY-YIG endonuclease"/>
    <property type="match status" value="1"/>
</dbReference>
<dbReference type="InterPro" id="IPR000305">
    <property type="entry name" value="GIY-YIG_endonuc"/>
</dbReference>
<feature type="domain" description="CCHC-type" evidence="3">
    <location>
        <begin position="285"/>
        <end position="301"/>
    </location>
</feature>
<keyword evidence="1" id="KW-0479">Metal-binding</keyword>
<dbReference type="InterPro" id="IPR001878">
    <property type="entry name" value="Znf_CCHC"/>
</dbReference>
<dbReference type="InterPro" id="IPR051714">
    <property type="entry name" value="Znf_CCHC_NABP"/>
</dbReference>
<keyword evidence="1" id="KW-0862">Zinc</keyword>
<dbReference type="Proteomes" id="UP001054902">
    <property type="component" value="Unassembled WGS sequence"/>
</dbReference>
<keyword evidence="6" id="KW-1185">Reference proteome</keyword>
<proteinExistence type="predicted"/>
<keyword evidence="2" id="KW-0732">Signal</keyword>
<evidence type="ECO:0000256" key="2">
    <source>
        <dbReference type="SAM" id="SignalP"/>
    </source>
</evidence>
<evidence type="ECO:0000259" key="4">
    <source>
        <dbReference type="PROSITE" id="PS50164"/>
    </source>
</evidence>